<feature type="region of interest" description="Disordered" evidence="1">
    <location>
        <begin position="33"/>
        <end position="71"/>
    </location>
</feature>
<sequence>MPYARLDSPSWRSWASKLKESLDRIRVTGIIEGPPKSYKRRSRNGHRSRTVNGSRIAHHPEQFGTTEKSEPTAASVDLVSVSDLDLIRAWLRQCDKHHGSHCQGTGNATYGRPSWLINVQEECLVQGTDTEAYVTLSYVWGPAGVDPLQLTKKNTAELQTPGALSTSQSPSRIPKTISQAMNITRLIGQKFLWVDRLCIIQDDEVSKLAQLKNMGSIYAGAYLTLVAACGDSAECGFDRNRDVAEKKPRRATSSSSFGNMDSQFVHDRGLHRSLWSTRGWTFQEMIFSQRAVFFFSDLMTWECHCETWDDDCFVVEAIPSEKCDKRFTEGVQGLQHSTEPDLEEYSRLVKEYNNRALTYATDTVAAFSGVTTVQSRIFRQGFLHGLPIQYLDAALLWQPFERLGRRLPDVSVDELHYLPTWSWMAWKGKLDLRLWAGGNEGDYEGRPMHPDYDWRMTSIKISPLVHWHFIDKQRNWGHIIRTRDHKPNKQHPAQLIGCRTERAWFHLGLAIGCSHDCETVRLVDSRNVCHGFIRFSSHAPWRHAESMLGHSPTTLGCELVAISKGAAHDSVDEAWALEEWKYYRPVDASGHYRWYNVLWIEWKDGIAYRKALGRVFKLSWDDAPKEPIDVILG</sequence>
<evidence type="ECO:0000313" key="3">
    <source>
        <dbReference type="EMBL" id="KAF2107309.1"/>
    </source>
</evidence>
<reference evidence="3" key="1">
    <citation type="journal article" date="2020" name="Stud. Mycol.">
        <title>101 Dothideomycetes genomes: a test case for predicting lifestyles and emergence of pathogens.</title>
        <authorList>
            <person name="Haridas S."/>
            <person name="Albert R."/>
            <person name="Binder M."/>
            <person name="Bloem J."/>
            <person name="Labutti K."/>
            <person name="Salamov A."/>
            <person name="Andreopoulos B."/>
            <person name="Baker S."/>
            <person name="Barry K."/>
            <person name="Bills G."/>
            <person name="Bluhm B."/>
            <person name="Cannon C."/>
            <person name="Castanera R."/>
            <person name="Culley D."/>
            <person name="Daum C."/>
            <person name="Ezra D."/>
            <person name="Gonzalez J."/>
            <person name="Henrissat B."/>
            <person name="Kuo A."/>
            <person name="Liang C."/>
            <person name="Lipzen A."/>
            <person name="Lutzoni F."/>
            <person name="Magnuson J."/>
            <person name="Mondo S."/>
            <person name="Nolan M."/>
            <person name="Ohm R."/>
            <person name="Pangilinan J."/>
            <person name="Park H.-J."/>
            <person name="Ramirez L."/>
            <person name="Alfaro M."/>
            <person name="Sun H."/>
            <person name="Tritt A."/>
            <person name="Yoshinaga Y."/>
            <person name="Zwiers L.-H."/>
            <person name="Turgeon B."/>
            <person name="Goodwin S."/>
            <person name="Spatafora J."/>
            <person name="Crous P."/>
            <person name="Grigoriev I."/>
        </authorList>
    </citation>
    <scope>NUCLEOTIDE SEQUENCE</scope>
    <source>
        <strain evidence="3">CBS 627.86</strain>
    </source>
</reference>
<feature type="domain" description="Heterokaryon incompatibility" evidence="2">
    <location>
        <begin position="133"/>
        <end position="284"/>
    </location>
</feature>
<dbReference type="AlphaFoldDB" id="A0A6A5YJ78"/>
<organism evidence="3 4">
    <name type="scientific">Lophiotrema nucula</name>
    <dbReference type="NCBI Taxonomy" id="690887"/>
    <lineage>
        <taxon>Eukaryota</taxon>
        <taxon>Fungi</taxon>
        <taxon>Dikarya</taxon>
        <taxon>Ascomycota</taxon>
        <taxon>Pezizomycotina</taxon>
        <taxon>Dothideomycetes</taxon>
        <taxon>Pleosporomycetidae</taxon>
        <taxon>Pleosporales</taxon>
        <taxon>Lophiotremataceae</taxon>
        <taxon>Lophiotrema</taxon>
    </lineage>
</organism>
<evidence type="ECO:0000256" key="1">
    <source>
        <dbReference type="SAM" id="MobiDB-lite"/>
    </source>
</evidence>
<accession>A0A6A5YJ78</accession>
<gene>
    <name evidence="3" type="ORF">BDV96DRAFT_606638</name>
</gene>
<protein>
    <submittedName>
        <fullName evidence="3">Heterokaryon incompatibility protein-domain-containing protein</fullName>
    </submittedName>
</protein>
<evidence type="ECO:0000259" key="2">
    <source>
        <dbReference type="Pfam" id="PF06985"/>
    </source>
</evidence>
<dbReference type="PANTHER" id="PTHR33112">
    <property type="entry name" value="DOMAIN PROTEIN, PUTATIVE-RELATED"/>
    <property type="match status" value="1"/>
</dbReference>
<keyword evidence="4" id="KW-1185">Reference proteome</keyword>
<evidence type="ECO:0000313" key="4">
    <source>
        <dbReference type="Proteomes" id="UP000799770"/>
    </source>
</evidence>
<dbReference type="OrthoDB" id="5428863at2759"/>
<dbReference type="EMBL" id="ML977355">
    <property type="protein sequence ID" value="KAF2107309.1"/>
    <property type="molecule type" value="Genomic_DNA"/>
</dbReference>
<dbReference type="PANTHER" id="PTHR33112:SF16">
    <property type="entry name" value="HETEROKARYON INCOMPATIBILITY DOMAIN-CONTAINING PROTEIN"/>
    <property type="match status" value="1"/>
</dbReference>
<feature type="compositionally biased region" description="Basic residues" evidence="1">
    <location>
        <begin position="37"/>
        <end position="49"/>
    </location>
</feature>
<dbReference type="Proteomes" id="UP000799770">
    <property type="component" value="Unassembled WGS sequence"/>
</dbReference>
<dbReference type="InterPro" id="IPR010730">
    <property type="entry name" value="HET"/>
</dbReference>
<proteinExistence type="predicted"/>
<name>A0A6A5YJ78_9PLEO</name>
<dbReference type="Pfam" id="PF06985">
    <property type="entry name" value="HET"/>
    <property type="match status" value="1"/>
</dbReference>